<protein>
    <submittedName>
        <fullName evidence="4">Glycosyltransferase family 9 protein</fullName>
    </submittedName>
</protein>
<evidence type="ECO:0000256" key="1">
    <source>
        <dbReference type="ARBA" id="ARBA00022676"/>
    </source>
</evidence>
<organism evidence="4 5">
    <name type="scientific">Candidatus Geothrix odensensis</name>
    <dbReference type="NCBI Taxonomy" id="2954440"/>
    <lineage>
        <taxon>Bacteria</taxon>
        <taxon>Pseudomonadati</taxon>
        <taxon>Acidobacteriota</taxon>
        <taxon>Holophagae</taxon>
        <taxon>Holophagales</taxon>
        <taxon>Holophagaceae</taxon>
        <taxon>Geothrix</taxon>
    </lineage>
</organism>
<evidence type="ECO:0000256" key="3">
    <source>
        <dbReference type="SAM" id="MobiDB-lite"/>
    </source>
</evidence>
<keyword evidence="1" id="KW-0328">Glycosyltransferase</keyword>
<dbReference type="Gene3D" id="3.40.50.2000">
    <property type="entry name" value="Glycogen Phosphorylase B"/>
    <property type="match status" value="2"/>
</dbReference>
<dbReference type="EMBL" id="JADKCH010000009">
    <property type="protein sequence ID" value="MBK8572848.1"/>
    <property type="molecule type" value="Genomic_DNA"/>
</dbReference>
<evidence type="ECO:0000313" key="4">
    <source>
        <dbReference type="EMBL" id="MBK8572848.1"/>
    </source>
</evidence>
<dbReference type="SUPFAM" id="SSF53756">
    <property type="entry name" value="UDP-Glycosyltransferase/glycogen phosphorylase"/>
    <property type="match status" value="1"/>
</dbReference>
<dbReference type="InterPro" id="IPR051199">
    <property type="entry name" value="LPS_LOS_Heptosyltrfase"/>
</dbReference>
<evidence type="ECO:0000313" key="5">
    <source>
        <dbReference type="Proteomes" id="UP000709959"/>
    </source>
</evidence>
<comment type="caution">
    <text evidence="4">The sequence shown here is derived from an EMBL/GenBank/DDBJ whole genome shotgun (WGS) entry which is preliminary data.</text>
</comment>
<dbReference type="AlphaFoldDB" id="A0A936F2F1"/>
<dbReference type="InterPro" id="IPR002201">
    <property type="entry name" value="Glyco_trans_9"/>
</dbReference>
<accession>A0A936F2F1</accession>
<dbReference type="GO" id="GO:0008713">
    <property type="term" value="F:ADP-heptose-lipopolysaccharide heptosyltransferase activity"/>
    <property type="evidence" value="ECO:0007669"/>
    <property type="project" value="TreeGrafter"/>
</dbReference>
<dbReference type="Proteomes" id="UP000709959">
    <property type="component" value="Unassembled WGS sequence"/>
</dbReference>
<reference evidence="4 5" key="1">
    <citation type="submission" date="2020-10" db="EMBL/GenBank/DDBJ databases">
        <title>Connecting structure to function with the recovery of over 1000 high-quality activated sludge metagenome-assembled genomes encoding full-length rRNA genes using long-read sequencing.</title>
        <authorList>
            <person name="Singleton C.M."/>
            <person name="Petriglieri F."/>
            <person name="Kristensen J.M."/>
            <person name="Kirkegaard R.H."/>
            <person name="Michaelsen T.Y."/>
            <person name="Andersen M.H."/>
            <person name="Karst S.M."/>
            <person name="Dueholm M.S."/>
            <person name="Nielsen P.H."/>
            <person name="Albertsen M."/>
        </authorList>
    </citation>
    <scope>NUCLEOTIDE SEQUENCE [LARGE SCALE GENOMIC DNA]</scope>
    <source>
        <strain evidence="4">OdNE_18-Q3-R46-58_MAXAC.008</strain>
    </source>
</reference>
<keyword evidence="2" id="KW-0808">Transferase</keyword>
<gene>
    <name evidence="4" type="ORF">IPN91_09430</name>
</gene>
<sequence>MTVVIPDHATWVRFPRFVGDAAMQLPVLRLLREIGAGPLVVWGPKTTVGLVEGTWFCDATLPDEGKPGPLAMAATLRQHRADRSIHFPKSLRPALAAWLARVPERIGVDESLAGPFNTHSGPFWEAEGPFLLRYHAVLARRWPDLPPMPFADFDPGIAIDKPAERYLCLMPGSTWPSKAWPVEHYRALLLRARSEGFAVAVLGSPDEAATCAAVAGAEGINLCGQTTLKEAAAWMRGAAGVLGNDSGLSHLAAATGAPALALYGATDPGGSTPWGPRSRGLRKEGIPCAPCFKPDCFTPGHPCLADIGPDQVWAELKSHTKPRGAGRERAPRPPPPNR</sequence>
<dbReference type="CDD" id="cd03789">
    <property type="entry name" value="GT9_LPS_heptosyltransferase"/>
    <property type="match status" value="1"/>
</dbReference>
<feature type="region of interest" description="Disordered" evidence="3">
    <location>
        <begin position="314"/>
        <end position="338"/>
    </location>
</feature>
<name>A0A936F2F1_9BACT</name>
<evidence type="ECO:0000256" key="2">
    <source>
        <dbReference type="ARBA" id="ARBA00022679"/>
    </source>
</evidence>
<dbReference type="GO" id="GO:0005829">
    <property type="term" value="C:cytosol"/>
    <property type="evidence" value="ECO:0007669"/>
    <property type="project" value="TreeGrafter"/>
</dbReference>
<proteinExistence type="predicted"/>
<dbReference type="Pfam" id="PF01075">
    <property type="entry name" value="Glyco_transf_9"/>
    <property type="match status" value="1"/>
</dbReference>
<dbReference type="PANTHER" id="PTHR30160:SF1">
    <property type="entry name" value="LIPOPOLYSACCHARIDE 1,2-N-ACETYLGLUCOSAMINETRANSFERASE-RELATED"/>
    <property type="match status" value="1"/>
</dbReference>
<dbReference type="GO" id="GO:0009244">
    <property type="term" value="P:lipopolysaccharide core region biosynthetic process"/>
    <property type="evidence" value="ECO:0007669"/>
    <property type="project" value="TreeGrafter"/>
</dbReference>
<dbReference type="PANTHER" id="PTHR30160">
    <property type="entry name" value="TETRAACYLDISACCHARIDE 4'-KINASE-RELATED"/>
    <property type="match status" value="1"/>
</dbReference>